<name>A0A364K4E7_9BACL</name>
<accession>A0A364K4E7</accession>
<protein>
    <recommendedName>
        <fullName evidence="1">Polymerase nucleotidyl transferase domain-containing protein</fullName>
    </recommendedName>
</protein>
<dbReference type="Gene3D" id="3.30.460.10">
    <property type="entry name" value="Beta Polymerase, domain 2"/>
    <property type="match status" value="1"/>
</dbReference>
<evidence type="ECO:0000313" key="3">
    <source>
        <dbReference type="Proteomes" id="UP000251213"/>
    </source>
</evidence>
<reference evidence="2 3" key="1">
    <citation type="submission" date="2018-06" db="EMBL/GenBank/DDBJ databases">
        <title>Thermoflavimicrobium daqus sp. nov., a thermophilic microbe isolated from Moutai-flavour Daqu.</title>
        <authorList>
            <person name="Wang X."/>
            <person name="Zhou H."/>
        </authorList>
    </citation>
    <scope>NUCLEOTIDE SEQUENCE [LARGE SCALE GENOMIC DNA]</scope>
    <source>
        <strain evidence="2 3">FBKL4.011</strain>
    </source>
</reference>
<comment type="caution">
    <text evidence="2">The sequence shown here is derived from an EMBL/GenBank/DDBJ whole genome shotgun (WGS) entry which is preliminary data.</text>
</comment>
<feature type="domain" description="Polymerase nucleotidyl transferase" evidence="1">
    <location>
        <begin position="37"/>
        <end position="77"/>
    </location>
</feature>
<proteinExistence type="predicted"/>
<organism evidence="2 3">
    <name type="scientific">Thermoflavimicrobium daqui</name>
    <dbReference type="NCBI Taxonomy" id="2137476"/>
    <lineage>
        <taxon>Bacteria</taxon>
        <taxon>Bacillati</taxon>
        <taxon>Bacillota</taxon>
        <taxon>Bacilli</taxon>
        <taxon>Bacillales</taxon>
        <taxon>Thermoactinomycetaceae</taxon>
        <taxon>Thermoflavimicrobium</taxon>
    </lineage>
</organism>
<evidence type="ECO:0000259" key="1">
    <source>
        <dbReference type="Pfam" id="PF01909"/>
    </source>
</evidence>
<dbReference type="Pfam" id="PF01909">
    <property type="entry name" value="NTP_transf_2"/>
    <property type="match status" value="1"/>
</dbReference>
<dbReference type="SUPFAM" id="SSF81301">
    <property type="entry name" value="Nucleotidyltransferase"/>
    <property type="match status" value="1"/>
</dbReference>
<dbReference type="InterPro" id="IPR043519">
    <property type="entry name" value="NT_sf"/>
</dbReference>
<dbReference type="OrthoDB" id="9978993at2"/>
<sequence length="310" mass="34932">MKDSMWVQLPPSVQAAVEERGVNPESFNKLFYGLPNDSAVLLVGSYAEGLSHVSSDIDLLVLLEAGETPTIKDEAKSIPHPTSLSDDYLVMVNGVEVNIEFVRMESIERLIQAMRKFAVFFDDNTQPICLPVLQILEVRFLNRLRMGIPLAGAERHQRWKRESRTDLLPESQLLLNFIGAMDYLEDSASRLNSREDQLTSGVMARIAAEGVVLAALAAKGVTPHDIKLALKYIKRLKQKEETLPEPLLQVETLLFPQKEELGITYFHSILNQLASLFSYVKKDPVLVSVAEFLRQYGQGRWQIDSSFLFV</sequence>
<dbReference type="AlphaFoldDB" id="A0A364K4E7"/>
<evidence type="ECO:0000313" key="2">
    <source>
        <dbReference type="EMBL" id="RAL24232.1"/>
    </source>
</evidence>
<keyword evidence="3" id="KW-1185">Reference proteome</keyword>
<dbReference type="EMBL" id="QJKK01000005">
    <property type="protein sequence ID" value="RAL24232.1"/>
    <property type="molecule type" value="Genomic_DNA"/>
</dbReference>
<gene>
    <name evidence="2" type="ORF">DL897_11170</name>
</gene>
<dbReference type="RefSeq" id="WP_113659225.1">
    <property type="nucleotide sequence ID" value="NZ_KZ845667.1"/>
</dbReference>
<reference evidence="2 3" key="2">
    <citation type="submission" date="2018-06" db="EMBL/GenBank/DDBJ databases">
        <authorList>
            <person name="Zhirakovskaya E."/>
        </authorList>
    </citation>
    <scope>NUCLEOTIDE SEQUENCE [LARGE SCALE GENOMIC DNA]</scope>
    <source>
        <strain evidence="2 3">FBKL4.011</strain>
    </source>
</reference>
<dbReference type="GO" id="GO:0016779">
    <property type="term" value="F:nucleotidyltransferase activity"/>
    <property type="evidence" value="ECO:0007669"/>
    <property type="project" value="InterPro"/>
</dbReference>
<dbReference type="Proteomes" id="UP000251213">
    <property type="component" value="Unassembled WGS sequence"/>
</dbReference>
<dbReference type="CDD" id="cd05403">
    <property type="entry name" value="NT_KNTase_like"/>
    <property type="match status" value="1"/>
</dbReference>
<dbReference type="InterPro" id="IPR002934">
    <property type="entry name" value="Polymerase_NTP_transf_dom"/>
</dbReference>